<reference evidence="2" key="1">
    <citation type="journal article" date="2020" name="ISME J.">
        <title>Comparative genomics reveals insights into cyanobacterial evolution and habitat adaptation.</title>
        <authorList>
            <person name="Chen M.Y."/>
            <person name="Teng W.K."/>
            <person name="Zhao L."/>
            <person name="Hu C.X."/>
            <person name="Zhou Y.K."/>
            <person name="Han B.P."/>
            <person name="Song L.R."/>
            <person name="Shu W.S."/>
        </authorList>
    </citation>
    <scope>NUCLEOTIDE SEQUENCE [LARGE SCALE GENOMIC DNA]</scope>
    <source>
        <strain evidence="2">FACHB-251</strain>
    </source>
</reference>
<sequence length="150" mass="17553">MISNNQFGLNSLYEQNYQLWLESTIENLKHRNFDNLDIDLLVEEIEEMGGSLKDALENNLIVIIAHLLKCKYQPEKRSGSWRASIKEHRRRINKSIQKHPSLKNYYESIFAECYSPALDWAAEETGLLPDIFPEKCPFTTQQVLDSEFFP</sequence>
<protein>
    <submittedName>
        <fullName evidence="1">DUF29 domain-containing protein</fullName>
    </submittedName>
</protein>
<gene>
    <name evidence="1" type="ORF">H6G06_03475</name>
</gene>
<dbReference type="Pfam" id="PF01724">
    <property type="entry name" value="DUF29"/>
    <property type="match status" value="1"/>
</dbReference>
<organism evidence="1 2">
    <name type="scientific">Anabaena sphaerica FACHB-251</name>
    <dbReference type="NCBI Taxonomy" id="2692883"/>
    <lineage>
        <taxon>Bacteria</taxon>
        <taxon>Bacillati</taxon>
        <taxon>Cyanobacteriota</taxon>
        <taxon>Cyanophyceae</taxon>
        <taxon>Nostocales</taxon>
        <taxon>Nostocaceae</taxon>
        <taxon>Anabaena</taxon>
    </lineage>
</organism>
<dbReference type="Proteomes" id="UP000662185">
    <property type="component" value="Unassembled WGS sequence"/>
</dbReference>
<dbReference type="PANTHER" id="PTHR34235:SF3">
    <property type="entry name" value="SLR1203 PROTEIN"/>
    <property type="match status" value="1"/>
</dbReference>
<keyword evidence="2" id="KW-1185">Reference proteome</keyword>
<comment type="caution">
    <text evidence="1">The sequence shown here is derived from an EMBL/GenBank/DDBJ whole genome shotgun (WGS) entry which is preliminary data.</text>
</comment>
<dbReference type="EMBL" id="JACJQU010000001">
    <property type="protein sequence ID" value="MBD2292568.1"/>
    <property type="molecule type" value="Genomic_DNA"/>
</dbReference>
<dbReference type="AlphaFoldDB" id="A0A926ZZM4"/>
<dbReference type="Gene3D" id="1.20.1220.20">
    <property type="entry name" value="Uncharcterised protein PF01724"/>
    <property type="match status" value="1"/>
</dbReference>
<dbReference type="RefSeq" id="WP_190557086.1">
    <property type="nucleotide sequence ID" value="NZ_JACJQU010000001.1"/>
</dbReference>
<evidence type="ECO:0000313" key="2">
    <source>
        <dbReference type="Proteomes" id="UP000662185"/>
    </source>
</evidence>
<accession>A0A926ZZM4</accession>
<name>A0A926ZZM4_9NOST</name>
<proteinExistence type="predicted"/>
<dbReference type="InterPro" id="IPR002636">
    <property type="entry name" value="DUF29"/>
</dbReference>
<dbReference type="PANTHER" id="PTHR34235">
    <property type="entry name" value="SLR1203 PROTEIN-RELATED"/>
    <property type="match status" value="1"/>
</dbReference>
<evidence type="ECO:0000313" key="1">
    <source>
        <dbReference type="EMBL" id="MBD2292568.1"/>
    </source>
</evidence>